<dbReference type="EMBL" id="BONZ01000001">
    <property type="protein sequence ID" value="GIH11856.1"/>
    <property type="molecule type" value="Genomic_DNA"/>
</dbReference>
<dbReference type="PANTHER" id="PTHR20883:SF48">
    <property type="entry name" value="ECTOINE DIOXYGENASE"/>
    <property type="match status" value="1"/>
</dbReference>
<dbReference type="InterPro" id="IPR008775">
    <property type="entry name" value="Phytyl_CoA_dOase-like"/>
</dbReference>
<dbReference type="Proteomes" id="UP000642748">
    <property type="component" value="Unassembled WGS sequence"/>
</dbReference>
<name>A0A8J3QMN3_9ACTN</name>
<evidence type="ECO:0008006" key="3">
    <source>
        <dbReference type="Google" id="ProtNLM"/>
    </source>
</evidence>
<evidence type="ECO:0000313" key="1">
    <source>
        <dbReference type="EMBL" id="GIH11856.1"/>
    </source>
</evidence>
<gene>
    <name evidence="1" type="ORF">Raf01_00280</name>
</gene>
<dbReference type="GO" id="GO:0016706">
    <property type="term" value="F:2-oxoglutarate-dependent dioxygenase activity"/>
    <property type="evidence" value="ECO:0007669"/>
    <property type="project" value="UniProtKB-ARBA"/>
</dbReference>
<dbReference type="PANTHER" id="PTHR20883">
    <property type="entry name" value="PHYTANOYL-COA DIOXYGENASE DOMAIN CONTAINING 1"/>
    <property type="match status" value="1"/>
</dbReference>
<proteinExistence type="predicted"/>
<reference evidence="1" key="1">
    <citation type="submission" date="2021-01" db="EMBL/GenBank/DDBJ databases">
        <title>Whole genome shotgun sequence of Rugosimonospora africana NBRC 104875.</title>
        <authorList>
            <person name="Komaki H."/>
            <person name="Tamura T."/>
        </authorList>
    </citation>
    <scope>NUCLEOTIDE SEQUENCE</scope>
    <source>
        <strain evidence="1">NBRC 104875</strain>
    </source>
</reference>
<comment type="caution">
    <text evidence="1">The sequence shown here is derived from an EMBL/GenBank/DDBJ whole genome shotgun (WGS) entry which is preliminary data.</text>
</comment>
<dbReference type="Gene3D" id="2.60.120.620">
    <property type="entry name" value="q2cbj1_9rhob like domain"/>
    <property type="match status" value="1"/>
</dbReference>
<accession>A0A8J3QMN3</accession>
<organism evidence="1 2">
    <name type="scientific">Rugosimonospora africana</name>
    <dbReference type="NCBI Taxonomy" id="556532"/>
    <lineage>
        <taxon>Bacteria</taxon>
        <taxon>Bacillati</taxon>
        <taxon>Actinomycetota</taxon>
        <taxon>Actinomycetes</taxon>
        <taxon>Micromonosporales</taxon>
        <taxon>Micromonosporaceae</taxon>
        <taxon>Rugosimonospora</taxon>
    </lineage>
</organism>
<protein>
    <recommendedName>
        <fullName evidence="3">Phytanoyl-CoA dioxygenase family protein</fullName>
    </recommendedName>
</protein>
<dbReference type="SUPFAM" id="SSF51197">
    <property type="entry name" value="Clavaminate synthase-like"/>
    <property type="match status" value="1"/>
</dbReference>
<evidence type="ECO:0000313" key="2">
    <source>
        <dbReference type="Proteomes" id="UP000642748"/>
    </source>
</evidence>
<keyword evidence="2" id="KW-1185">Reference proteome</keyword>
<dbReference type="RefSeq" id="WP_203915588.1">
    <property type="nucleotide sequence ID" value="NZ_BONZ01000001.1"/>
</dbReference>
<dbReference type="GO" id="GO:0005506">
    <property type="term" value="F:iron ion binding"/>
    <property type="evidence" value="ECO:0007669"/>
    <property type="project" value="UniProtKB-ARBA"/>
</dbReference>
<sequence length="300" mass="34428">MRISDGDLSFFLEHGYVVIEGFLSPSELKAAQENFHRYYPTAEEFEYAAPHRYKHLQQWGHDCEAPGFFLGNALNDVAMHPDLVDFARRAIGTDDVVLEQSQLMAKYAGKADFDQRMHLDFGDHTLVYPRDDNTYRTLPVILYYSDVTEEFGPTGVLSHTVTKDERLDYDTWTFSGHDETNKRHLYAQERRVVVPAGSLLVYGMLSWHRGTAFRATSGARFAHFITYRAATHGWLGRKGWAGDAPERELTEFITRATPEQRSLIGFPAPGDPYWTEEMVQRVSERYRGMDVEPYRAALAK</sequence>
<dbReference type="Pfam" id="PF05721">
    <property type="entry name" value="PhyH"/>
    <property type="match status" value="1"/>
</dbReference>
<dbReference type="AlphaFoldDB" id="A0A8J3QMN3"/>